<dbReference type="GeneID" id="18505918"/>
<protein>
    <submittedName>
        <fullName evidence="1">Uncharacterized protein</fullName>
    </submittedName>
</protein>
<name>W8EIR5_9CAUD</name>
<evidence type="ECO:0000313" key="2">
    <source>
        <dbReference type="Proteomes" id="UP000203096"/>
    </source>
</evidence>
<dbReference type="EMBL" id="KJ433976">
    <property type="protein sequence ID" value="AHJ88554.1"/>
    <property type="molecule type" value="Genomic_DNA"/>
</dbReference>
<dbReference type="Proteomes" id="UP000203096">
    <property type="component" value="Segment"/>
</dbReference>
<dbReference type="KEGG" id="vg:18505918"/>
<sequence length="157" mass="16888">MIVNSAAELEQLPDGTIITWLRIPGDRTSEAVAFVRAEYESMGPGVRGLQRVTWISPGGWDPKSVEDAGVNFPCVAFTDPSPYAEAEAQVETFPVITGGTWPREAALEAAAQVYQGTGMDGLMTDDLAGNITQLADRLVTWLADEPVIDLPNPKETP</sequence>
<organism evidence="1 2">
    <name type="scientific">Mycobacterium phage Julie1</name>
    <dbReference type="NCBI Taxonomy" id="1463812"/>
    <lineage>
        <taxon>Viruses</taxon>
        <taxon>Duplodnaviria</taxon>
        <taxon>Heunggongvirae</taxon>
        <taxon>Uroviricota</taxon>
        <taxon>Caudoviricetes</taxon>
        <taxon>Bclasvirinae</taxon>
        <taxon>Julieunavirus</taxon>
        <taxon>Julieunavirus julie1</taxon>
    </lineage>
</organism>
<gene>
    <name evidence="1" type="ORF">Jolie1_054</name>
</gene>
<accession>W8EIR5</accession>
<proteinExistence type="predicted"/>
<dbReference type="RefSeq" id="YP_009009254.1">
    <property type="nucleotide sequence ID" value="NC_023600.1"/>
</dbReference>
<keyword evidence="2" id="KW-1185">Reference proteome</keyword>
<evidence type="ECO:0000313" key="1">
    <source>
        <dbReference type="EMBL" id="AHJ88554.1"/>
    </source>
</evidence>
<reference evidence="1 2" key="1">
    <citation type="journal article" date="2014" name="Genome Announc.">
        <title>Complete genome sequences of nine mycobacteriophages.</title>
        <authorList>
            <person name="Franceschelli J.J."/>
            <person name="Suarez C.A."/>
            <person name="Teran L."/>
            <person name="Raya R.R."/>
            <person name="Morbidoni H.R."/>
        </authorList>
    </citation>
    <scope>NUCLEOTIDE SEQUENCE [LARGE SCALE GENOMIC DNA]</scope>
</reference>